<dbReference type="GeneID" id="109128170"/>
<reference evidence="2" key="2">
    <citation type="submission" date="2025-08" db="UniProtKB">
        <authorList>
            <consortium name="RefSeq"/>
        </authorList>
    </citation>
    <scope>IDENTIFICATION</scope>
    <source>
        <tissue evidence="2">Leaf</tissue>
    </source>
</reference>
<keyword evidence="1" id="KW-1185">Reference proteome</keyword>
<sequence length="119" mass="13235">MIHTYVEVSHSLCKRDDAKPLFLIYPQYLSMVQLLGKGFSGSWSGFYGIFSSDSFLICTSSYLIATITSVLADGAEDNSWLLRSIRVLSAAAEEKVILFAHCQTVEQCLSIFFDFKMGG</sequence>
<evidence type="ECO:0000313" key="2">
    <source>
        <dbReference type="RefSeq" id="XP_019089539.1"/>
    </source>
</evidence>
<protein>
    <submittedName>
        <fullName evidence="2">Uncharacterized protein LOC109128170</fullName>
    </submittedName>
</protein>
<dbReference type="RefSeq" id="XP_019089539.1">
    <property type="nucleotide sequence ID" value="XM_019233994.1"/>
</dbReference>
<gene>
    <name evidence="2" type="primary">LOC109128170</name>
</gene>
<evidence type="ECO:0000313" key="1">
    <source>
        <dbReference type="Proteomes" id="UP000694864"/>
    </source>
</evidence>
<organism evidence="1 2">
    <name type="scientific">Camelina sativa</name>
    <name type="common">False flax</name>
    <name type="synonym">Myagrum sativum</name>
    <dbReference type="NCBI Taxonomy" id="90675"/>
    <lineage>
        <taxon>Eukaryota</taxon>
        <taxon>Viridiplantae</taxon>
        <taxon>Streptophyta</taxon>
        <taxon>Embryophyta</taxon>
        <taxon>Tracheophyta</taxon>
        <taxon>Spermatophyta</taxon>
        <taxon>Magnoliopsida</taxon>
        <taxon>eudicotyledons</taxon>
        <taxon>Gunneridae</taxon>
        <taxon>Pentapetalae</taxon>
        <taxon>rosids</taxon>
        <taxon>malvids</taxon>
        <taxon>Brassicales</taxon>
        <taxon>Brassicaceae</taxon>
        <taxon>Camelineae</taxon>
        <taxon>Camelina</taxon>
    </lineage>
</organism>
<dbReference type="Proteomes" id="UP000694864">
    <property type="component" value="Chromosome 12"/>
</dbReference>
<accession>A0ABM1QS01</accession>
<reference evidence="1" key="1">
    <citation type="journal article" date="2014" name="Nat. Commun.">
        <title>The emerging biofuel crop Camelina sativa retains a highly undifferentiated hexaploid genome structure.</title>
        <authorList>
            <person name="Kagale S."/>
            <person name="Koh C."/>
            <person name="Nixon J."/>
            <person name="Bollina V."/>
            <person name="Clarke W.E."/>
            <person name="Tuteja R."/>
            <person name="Spillane C."/>
            <person name="Robinson S.J."/>
            <person name="Links M.G."/>
            <person name="Clarke C."/>
            <person name="Higgins E.E."/>
            <person name="Huebert T."/>
            <person name="Sharpe A.G."/>
            <person name="Parkin I.A."/>
        </authorList>
    </citation>
    <scope>NUCLEOTIDE SEQUENCE [LARGE SCALE GENOMIC DNA]</scope>
    <source>
        <strain evidence="1">cv. DH55</strain>
    </source>
</reference>
<proteinExistence type="predicted"/>
<name>A0ABM1QS01_CAMSA</name>